<dbReference type="Proteomes" id="UP000175691">
    <property type="component" value="Unassembled WGS sequence"/>
</dbReference>
<dbReference type="RefSeq" id="WP_070125995.1">
    <property type="nucleotide sequence ID" value="NZ_MDHN01000029.1"/>
</dbReference>
<dbReference type="InterPro" id="IPR021831">
    <property type="entry name" value="ParD-like"/>
</dbReference>
<evidence type="ECO:0008006" key="3">
    <source>
        <dbReference type="Google" id="ProtNLM"/>
    </source>
</evidence>
<name>A0A1E7ZA75_9ALTE</name>
<dbReference type="AlphaFoldDB" id="A0A1E7ZA75"/>
<gene>
    <name evidence="1" type="ORF">BFC18_14365</name>
</gene>
<evidence type="ECO:0000313" key="1">
    <source>
        <dbReference type="EMBL" id="OFC70352.1"/>
    </source>
</evidence>
<protein>
    <recommendedName>
        <fullName evidence="3">ParD-like antitoxin of type II toxin-antitoxin system</fullName>
    </recommendedName>
</protein>
<dbReference type="OrthoDB" id="5422561at2"/>
<reference evidence="1 2" key="1">
    <citation type="submission" date="2016-08" db="EMBL/GenBank/DDBJ databases">
        <authorList>
            <person name="Seilhamer J.J."/>
        </authorList>
    </citation>
    <scope>NUCLEOTIDE SEQUENCE [LARGE SCALE GENOMIC DNA]</scope>
    <source>
        <strain evidence="1 2">KCTC 42603</strain>
    </source>
</reference>
<organism evidence="1 2">
    <name type="scientific">Alteromonas confluentis</name>
    <dbReference type="NCBI Taxonomy" id="1656094"/>
    <lineage>
        <taxon>Bacteria</taxon>
        <taxon>Pseudomonadati</taxon>
        <taxon>Pseudomonadota</taxon>
        <taxon>Gammaproteobacteria</taxon>
        <taxon>Alteromonadales</taxon>
        <taxon>Alteromonadaceae</taxon>
        <taxon>Alteromonas/Salinimonas group</taxon>
        <taxon>Alteromonas</taxon>
    </lineage>
</organism>
<evidence type="ECO:0000313" key="2">
    <source>
        <dbReference type="Proteomes" id="UP000175691"/>
    </source>
</evidence>
<sequence>MGIVKISEQLHEEVRKNSVVMERSINSQAEFWMKIGRLAEQNPTLTYEQILEQEKRQQNVSTVRLVHE</sequence>
<dbReference type="Pfam" id="PF11903">
    <property type="entry name" value="ParD_like"/>
    <property type="match status" value="1"/>
</dbReference>
<keyword evidence="2" id="KW-1185">Reference proteome</keyword>
<dbReference type="STRING" id="1656094.BFC18_14365"/>
<comment type="caution">
    <text evidence="1">The sequence shown here is derived from an EMBL/GenBank/DDBJ whole genome shotgun (WGS) entry which is preliminary data.</text>
</comment>
<proteinExistence type="predicted"/>
<dbReference type="EMBL" id="MDHN01000029">
    <property type="protein sequence ID" value="OFC70352.1"/>
    <property type="molecule type" value="Genomic_DNA"/>
</dbReference>
<accession>A0A1E7ZA75</accession>